<organism evidence="1 2">
    <name type="scientific">Microbispora hainanensis</name>
    <dbReference type="NCBI Taxonomy" id="568844"/>
    <lineage>
        <taxon>Bacteria</taxon>
        <taxon>Bacillati</taxon>
        <taxon>Actinomycetota</taxon>
        <taxon>Actinomycetes</taxon>
        <taxon>Streptosporangiales</taxon>
        <taxon>Streptosporangiaceae</taxon>
        <taxon>Microbispora</taxon>
    </lineage>
</organism>
<sequence>MSAAVAPGLPTTKQAQRLGALVKRGADAEDVATAIDELAATPG</sequence>
<gene>
    <name evidence="1" type="ORF">OG913_02895</name>
</gene>
<proteinExistence type="predicted"/>
<protein>
    <recommendedName>
        <fullName evidence="3">Methylmalonyl Co-A mutase-associated GTPase MeaB</fullName>
    </recommendedName>
</protein>
<dbReference type="EMBL" id="CP108085">
    <property type="protein sequence ID" value="WUP75991.1"/>
    <property type="molecule type" value="Genomic_DNA"/>
</dbReference>
<accession>A0ABZ1SSI5</accession>
<evidence type="ECO:0008006" key="3">
    <source>
        <dbReference type="Google" id="ProtNLM"/>
    </source>
</evidence>
<evidence type="ECO:0000313" key="1">
    <source>
        <dbReference type="EMBL" id="WUP75991.1"/>
    </source>
</evidence>
<reference evidence="1" key="1">
    <citation type="submission" date="2022-10" db="EMBL/GenBank/DDBJ databases">
        <title>The complete genomes of actinobacterial strains from the NBC collection.</title>
        <authorList>
            <person name="Joergensen T.S."/>
            <person name="Alvarez Arevalo M."/>
            <person name="Sterndorff E.B."/>
            <person name="Faurdal D."/>
            <person name="Vuksanovic O."/>
            <person name="Mourched A.-S."/>
            <person name="Charusanti P."/>
            <person name="Shaw S."/>
            <person name="Blin K."/>
            <person name="Weber T."/>
        </authorList>
    </citation>
    <scope>NUCLEOTIDE SEQUENCE</scope>
    <source>
        <strain evidence="1">NBC_00254</strain>
    </source>
</reference>
<keyword evidence="2" id="KW-1185">Reference proteome</keyword>
<evidence type="ECO:0000313" key="2">
    <source>
        <dbReference type="Proteomes" id="UP001432011"/>
    </source>
</evidence>
<name>A0ABZ1SSI5_9ACTN</name>
<dbReference type="Proteomes" id="UP001432011">
    <property type="component" value="Chromosome"/>
</dbReference>
<dbReference type="RefSeq" id="WP_260617029.1">
    <property type="nucleotide sequence ID" value="NZ_CP108085.1"/>
</dbReference>